<evidence type="ECO:0000313" key="1">
    <source>
        <dbReference type="EMBL" id="EUB55377.1"/>
    </source>
</evidence>
<accession>W6UA76</accession>
<sequence length="151" mass="17645">MQFRRKGPVVVGDFVLHSIHVFMPMVKPPTLCGIGKLAYTHILKNTARKPFKESRHLSRKKSLIGLDASLNFRSKWFINCWGKNDFAALSTGRAFHNYDCRANTQTHMYIYFKKLCIWLQLYAYEKPNPLKIKLHNKKADIHARKNGNIRK</sequence>
<protein>
    <submittedName>
        <fullName evidence="1">Uncharacterized protein</fullName>
    </submittedName>
</protein>
<organism evidence="1 2">
    <name type="scientific">Echinococcus granulosus</name>
    <name type="common">Hydatid tapeworm</name>
    <dbReference type="NCBI Taxonomy" id="6210"/>
    <lineage>
        <taxon>Eukaryota</taxon>
        <taxon>Metazoa</taxon>
        <taxon>Spiralia</taxon>
        <taxon>Lophotrochozoa</taxon>
        <taxon>Platyhelminthes</taxon>
        <taxon>Cestoda</taxon>
        <taxon>Eucestoda</taxon>
        <taxon>Cyclophyllidea</taxon>
        <taxon>Taeniidae</taxon>
        <taxon>Echinococcus</taxon>
        <taxon>Echinococcus granulosus group</taxon>
    </lineage>
</organism>
<proteinExistence type="predicted"/>
<dbReference type="CTD" id="36345469"/>
<dbReference type="EMBL" id="APAU02000165">
    <property type="protein sequence ID" value="EUB55377.1"/>
    <property type="molecule type" value="Genomic_DNA"/>
</dbReference>
<comment type="caution">
    <text evidence="1">The sequence shown here is derived from an EMBL/GenBank/DDBJ whole genome shotgun (WGS) entry which is preliminary data.</text>
</comment>
<dbReference type="GeneID" id="36345469"/>
<dbReference type="Proteomes" id="UP000019149">
    <property type="component" value="Unassembled WGS sequence"/>
</dbReference>
<dbReference type="RefSeq" id="XP_024346573.1">
    <property type="nucleotide sequence ID" value="XM_024499003.1"/>
</dbReference>
<dbReference type="KEGG" id="egl:EGR_09754"/>
<gene>
    <name evidence="1" type="ORF">EGR_09754</name>
</gene>
<reference evidence="1 2" key="1">
    <citation type="journal article" date="2013" name="Nat. Genet.">
        <title>The genome of the hydatid tapeworm Echinococcus granulosus.</title>
        <authorList>
            <person name="Zheng H."/>
            <person name="Zhang W."/>
            <person name="Zhang L."/>
            <person name="Zhang Z."/>
            <person name="Li J."/>
            <person name="Lu G."/>
            <person name="Zhu Y."/>
            <person name="Wang Y."/>
            <person name="Huang Y."/>
            <person name="Liu J."/>
            <person name="Kang H."/>
            <person name="Chen J."/>
            <person name="Wang L."/>
            <person name="Chen A."/>
            <person name="Yu S."/>
            <person name="Gao Z."/>
            <person name="Jin L."/>
            <person name="Gu W."/>
            <person name="Wang Z."/>
            <person name="Zhao L."/>
            <person name="Shi B."/>
            <person name="Wen H."/>
            <person name="Lin R."/>
            <person name="Jones M.K."/>
            <person name="Brejova B."/>
            <person name="Vinar T."/>
            <person name="Zhao G."/>
            <person name="McManus D.P."/>
            <person name="Chen Z."/>
            <person name="Zhou Y."/>
            <person name="Wang S."/>
        </authorList>
    </citation>
    <scope>NUCLEOTIDE SEQUENCE [LARGE SCALE GENOMIC DNA]</scope>
</reference>
<keyword evidence="2" id="KW-1185">Reference proteome</keyword>
<dbReference type="AlphaFoldDB" id="W6UA76"/>
<name>W6UA76_ECHGR</name>
<evidence type="ECO:0000313" key="2">
    <source>
        <dbReference type="Proteomes" id="UP000019149"/>
    </source>
</evidence>